<evidence type="ECO:0000256" key="9">
    <source>
        <dbReference type="PIRSR" id="PIRSR000102-3"/>
    </source>
</evidence>
<evidence type="ECO:0000256" key="7">
    <source>
        <dbReference type="HAMAP-Rule" id="MF_00488"/>
    </source>
</evidence>
<feature type="binding site" evidence="7">
    <location>
        <begin position="149"/>
        <end position="152"/>
    </location>
    <ligand>
        <name>substrate</name>
    </ligand>
</feature>
<dbReference type="NCBIfam" id="NF004863">
    <property type="entry name" value="PRK06223.1"/>
    <property type="match status" value="1"/>
</dbReference>
<dbReference type="InterPro" id="IPR022383">
    <property type="entry name" value="Lactate/malate_DH_C"/>
</dbReference>
<dbReference type="Pfam" id="PF00056">
    <property type="entry name" value="Ldh_1_N"/>
    <property type="match status" value="1"/>
</dbReference>
<feature type="binding site" evidence="7">
    <location>
        <begin position="121"/>
        <end position="124"/>
    </location>
    <ligand>
        <name>substrate</name>
    </ligand>
</feature>
<keyword evidence="7" id="KW-0963">Cytoplasm</keyword>
<dbReference type="EC" id="1.1.1.27" evidence="3 7"/>
<dbReference type="AlphaFoldDB" id="A0A3E4QNT4"/>
<keyword evidence="5 7" id="KW-0520">NAD</keyword>
<dbReference type="EMBL" id="QSRJ01000015">
    <property type="protein sequence ID" value="RGL07521.1"/>
    <property type="molecule type" value="Genomic_DNA"/>
</dbReference>
<comment type="function">
    <text evidence="7">Catalyzes the conversion of lactate to pyruvate.</text>
</comment>
<dbReference type="InterPro" id="IPR036291">
    <property type="entry name" value="NAD(P)-bd_dom_sf"/>
</dbReference>
<dbReference type="SUPFAM" id="SSF51735">
    <property type="entry name" value="NAD(P)-binding Rossmann-fold domains"/>
    <property type="match status" value="1"/>
</dbReference>
<evidence type="ECO:0000259" key="10">
    <source>
        <dbReference type="Pfam" id="PF00056"/>
    </source>
</evidence>
<dbReference type="PRINTS" id="PR00086">
    <property type="entry name" value="LLDHDRGNASE"/>
</dbReference>
<organism evidence="12 13">
    <name type="scientific">Collinsella tanakaei</name>
    <dbReference type="NCBI Taxonomy" id="626935"/>
    <lineage>
        <taxon>Bacteria</taxon>
        <taxon>Bacillati</taxon>
        <taxon>Actinomycetota</taxon>
        <taxon>Coriobacteriia</taxon>
        <taxon>Coriobacteriales</taxon>
        <taxon>Coriobacteriaceae</taxon>
        <taxon>Collinsella</taxon>
    </lineage>
</organism>
<dbReference type="Proteomes" id="UP000260943">
    <property type="component" value="Unassembled WGS sequence"/>
</dbReference>
<dbReference type="NCBIfam" id="TIGR01771">
    <property type="entry name" value="L-LDH-NAD"/>
    <property type="match status" value="1"/>
</dbReference>
<feature type="binding site" evidence="7 9">
    <location>
        <begin position="119"/>
        <end position="121"/>
    </location>
    <ligand>
        <name>NAD(+)</name>
        <dbReference type="ChEBI" id="CHEBI:57540"/>
    </ligand>
</feature>
<dbReference type="Pfam" id="PF02866">
    <property type="entry name" value="Ldh_1_C"/>
    <property type="match status" value="1"/>
</dbReference>
<feature type="binding site" evidence="7">
    <location>
        <position position="83"/>
    </location>
    <ligand>
        <name>substrate</name>
    </ligand>
</feature>
<feature type="binding site" evidence="7">
    <location>
        <position position="102"/>
    </location>
    <ligand>
        <name>NAD(+)</name>
        <dbReference type="ChEBI" id="CHEBI:57540"/>
    </ligand>
</feature>
<comment type="similarity">
    <text evidence="2 7">Belongs to the LDH/MDH superfamily. LDH family.</text>
</comment>
<feature type="binding site" evidence="7">
    <location>
        <position position="89"/>
    </location>
    <ligand>
        <name>substrate</name>
    </ligand>
</feature>
<dbReference type="GO" id="GO:0005737">
    <property type="term" value="C:cytoplasm"/>
    <property type="evidence" value="ECO:0007669"/>
    <property type="project" value="UniProtKB-SubCell"/>
</dbReference>
<feature type="domain" description="Lactate/malate dehydrogenase C-terminal" evidence="11">
    <location>
        <begin position="146"/>
        <end position="312"/>
    </location>
</feature>
<evidence type="ECO:0000259" key="11">
    <source>
        <dbReference type="Pfam" id="PF02866"/>
    </source>
</evidence>
<comment type="catalytic activity">
    <reaction evidence="6 7">
        <text>(S)-lactate + NAD(+) = pyruvate + NADH + H(+)</text>
        <dbReference type="Rhea" id="RHEA:23444"/>
        <dbReference type="ChEBI" id="CHEBI:15361"/>
        <dbReference type="ChEBI" id="CHEBI:15378"/>
        <dbReference type="ChEBI" id="CHEBI:16651"/>
        <dbReference type="ChEBI" id="CHEBI:57540"/>
        <dbReference type="ChEBI" id="CHEBI:57945"/>
        <dbReference type="EC" id="1.1.1.27"/>
    </reaction>
</comment>
<evidence type="ECO:0000256" key="2">
    <source>
        <dbReference type="ARBA" id="ARBA00006054"/>
    </source>
</evidence>
<dbReference type="Gene3D" id="3.40.50.720">
    <property type="entry name" value="NAD(P)-binding Rossmann-like Domain"/>
    <property type="match status" value="1"/>
</dbReference>
<dbReference type="GeneID" id="62757954"/>
<dbReference type="PROSITE" id="PS00064">
    <property type="entry name" value="L_LDH"/>
    <property type="match status" value="1"/>
</dbReference>
<feature type="binding site" evidence="9">
    <location>
        <begin position="11"/>
        <end position="16"/>
    </location>
    <ligand>
        <name>NAD(+)</name>
        <dbReference type="ChEBI" id="CHEBI:57540"/>
    </ligand>
</feature>
<dbReference type="GO" id="GO:0004459">
    <property type="term" value="F:L-lactate dehydrogenase (NAD+) activity"/>
    <property type="evidence" value="ECO:0007669"/>
    <property type="project" value="UniProtKB-UniRule"/>
</dbReference>
<comment type="pathway">
    <text evidence="1 7">Fermentation; pyruvate fermentation to lactate; (S)-lactate from pyruvate: step 1/1.</text>
</comment>
<feature type="modified residue" description="Phosphotyrosine" evidence="7">
    <location>
        <position position="222"/>
    </location>
</feature>
<dbReference type="SUPFAM" id="SSF56327">
    <property type="entry name" value="LDH C-terminal domain-like"/>
    <property type="match status" value="1"/>
</dbReference>
<feature type="binding site" evidence="9">
    <location>
        <position position="96"/>
    </location>
    <ligand>
        <name>NAD(+)</name>
        <dbReference type="ChEBI" id="CHEBI:57540"/>
    </ligand>
</feature>
<dbReference type="GO" id="GO:0006096">
    <property type="term" value="P:glycolytic process"/>
    <property type="evidence" value="ECO:0007669"/>
    <property type="project" value="UniProtKB-UniRule"/>
</dbReference>
<gene>
    <name evidence="7" type="primary">ldh</name>
    <name evidence="12" type="ORF">DXC81_10230</name>
</gene>
<keyword evidence="7" id="KW-0021">Allosteric enzyme</keyword>
<dbReference type="InterPro" id="IPR018177">
    <property type="entry name" value="L-lactate_DH_AS"/>
</dbReference>
<dbReference type="FunFam" id="3.40.50.720:FF:000018">
    <property type="entry name" value="Malate dehydrogenase"/>
    <property type="match status" value="1"/>
</dbReference>
<feature type="binding site" evidence="7">
    <location>
        <position position="154"/>
    </location>
    <ligand>
        <name>beta-D-fructose 1,6-bisphosphate</name>
        <dbReference type="ChEBI" id="CHEBI:32966"/>
        <note>allosteric activator</note>
    </ligand>
</feature>
<evidence type="ECO:0000313" key="13">
    <source>
        <dbReference type="Proteomes" id="UP000260943"/>
    </source>
</evidence>
<dbReference type="InterPro" id="IPR015955">
    <property type="entry name" value="Lactate_DH/Glyco_Ohase_4_C"/>
</dbReference>
<feature type="binding site" evidence="7">
    <location>
        <position position="169"/>
    </location>
    <ligand>
        <name>beta-D-fructose 1,6-bisphosphate</name>
        <dbReference type="ChEBI" id="CHEBI:32966"/>
        <note>allosteric activator</note>
    </ligand>
</feature>
<reference evidence="12 13" key="1">
    <citation type="submission" date="2018-08" db="EMBL/GenBank/DDBJ databases">
        <title>A genome reference for cultivated species of the human gut microbiota.</title>
        <authorList>
            <person name="Zou Y."/>
            <person name="Xue W."/>
            <person name="Luo G."/>
        </authorList>
    </citation>
    <scope>NUCLEOTIDE SEQUENCE [LARGE SCALE GENOMIC DNA]</scope>
    <source>
        <strain evidence="12 13">TF08-14</strain>
    </source>
</reference>
<dbReference type="RefSeq" id="WP_009140202.1">
    <property type="nucleotide sequence ID" value="NZ_CABKQG010000001.1"/>
</dbReference>
<feature type="binding site" evidence="7">
    <location>
        <begin position="80"/>
        <end position="81"/>
    </location>
    <ligand>
        <name>NAD(+)</name>
        <dbReference type="ChEBI" id="CHEBI:57540"/>
    </ligand>
</feature>
<feature type="domain" description="Lactate/malate dehydrogenase N-terminal" evidence="10">
    <location>
        <begin position="6"/>
        <end position="143"/>
    </location>
</feature>
<proteinExistence type="inferred from homology"/>
<dbReference type="PANTHER" id="PTHR43128:SF16">
    <property type="entry name" value="L-LACTATE DEHYDROGENASE"/>
    <property type="match status" value="1"/>
</dbReference>
<comment type="subcellular location">
    <subcellularLocation>
        <location evidence="7">Cytoplasm</location>
    </subcellularLocation>
</comment>
<dbReference type="PANTHER" id="PTHR43128">
    <property type="entry name" value="L-2-HYDROXYCARBOXYLATE DEHYDROGENASE (NAD(P)(+))"/>
    <property type="match status" value="1"/>
</dbReference>
<accession>A0A3E4QNT4</accession>
<sequence>MVNDRKVAIVGCGFVGSSSAFALMQSGLFSEMVLIDVDRDRAEGEALDISHGAPFASPMKIYAGDYKDAADAAIIVVTAGAAQKPGETRLDLVNKNVNIFKSIIPQIREVGFEGILLIVSNPVDVLTYAAIKMSGLPESRVIGSGTVLDSARLKDALGAHLGVDPRNVHAYIIGEHGDSELAVWSSANVSGVPLHDFCEMRGHFDHEASEKRIADEVKNAAYEIINKKHATYYGIAMSVKRLCTAIMRDEKHILPVSSLMVGEYGLEDIAISMPTIVGRNGVECRVPVSLDEDELAELHRSASALKDVIDQVDFNA</sequence>
<dbReference type="Gene3D" id="3.90.110.10">
    <property type="entry name" value="Lactate dehydrogenase/glycoside hydrolase, family 4, C-terminal"/>
    <property type="match status" value="1"/>
</dbReference>
<dbReference type="CDD" id="cd05292">
    <property type="entry name" value="LDH_2"/>
    <property type="match status" value="1"/>
</dbReference>
<dbReference type="HAMAP" id="MF_00488">
    <property type="entry name" value="Lactate_dehydrog"/>
    <property type="match status" value="1"/>
</dbReference>
<name>A0A3E4QNT4_9ACTN</name>
<feature type="binding site" evidence="7 9">
    <location>
        <position position="36"/>
    </location>
    <ligand>
        <name>NAD(+)</name>
        <dbReference type="ChEBI" id="CHEBI:57540"/>
    </ligand>
</feature>
<dbReference type="InterPro" id="IPR001236">
    <property type="entry name" value="Lactate/malate_DH_N"/>
</dbReference>
<feature type="binding site" evidence="7">
    <location>
        <position position="144"/>
    </location>
    <ligand>
        <name>NAD(+)</name>
        <dbReference type="ChEBI" id="CHEBI:57540"/>
    </ligand>
</feature>
<feature type="active site" description="Proton acceptor" evidence="7 8">
    <location>
        <position position="176"/>
    </location>
</feature>
<feature type="binding site" evidence="7">
    <location>
        <position position="15"/>
    </location>
    <ligand>
        <name>NAD(+)</name>
        <dbReference type="ChEBI" id="CHEBI:57540"/>
    </ligand>
</feature>
<feature type="binding site" evidence="7">
    <location>
        <position position="41"/>
    </location>
    <ligand>
        <name>NAD(+)</name>
        <dbReference type="ChEBI" id="CHEBI:57540"/>
    </ligand>
</feature>
<dbReference type="NCBIfam" id="NF000824">
    <property type="entry name" value="PRK00066.1"/>
    <property type="match status" value="1"/>
</dbReference>
<keyword evidence="4 7" id="KW-0560">Oxidoreductase</keyword>
<evidence type="ECO:0000256" key="8">
    <source>
        <dbReference type="PIRSR" id="PIRSR000102-1"/>
    </source>
</evidence>
<evidence type="ECO:0000256" key="3">
    <source>
        <dbReference type="ARBA" id="ARBA00012967"/>
    </source>
</evidence>
<dbReference type="InterPro" id="IPR001557">
    <property type="entry name" value="L-lactate/malate_DH"/>
</dbReference>
<feature type="binding site" evidence="7">
    <location>
        <position position="66"/>
    </location>
    <ligand>
        <name>NAD(+)</name>
        <dbReference type="ChEBI" id="CHEBI:57540"/>
    </ligand>
</feature>
<comment type="activity regulation">
    <text evidence="7">Allosterically activated by fructose 1,6-bisphosphate (FBP).</text>
</comment>
<keyword evidence="7" id="KW-0597">Phosphoprotein</keyword>
<protein>
    <recommendedName>
        <fullName evidence="3 7">L-lactate dehydrogenase</fullName>
        <shortName evidence="7">L-LDH</shortName>
        <ecNumber evidence="3 7">1.1.1.27</ecNumber>
    </recommendedName>
</protein>
<feature type="binding site" evidence="7">
    <location>
        <position position="231"/>
    </location>
    <ligand>
        <name>substrate</name>
    </ligand>
</feature>
<comment type="caution">
    <text evidence="12">The sequence shown here is derived from an EMBL/GenBank/DDBJ whole genome shotgun (WGS) entry which is preliminary data.</text>
</comment>
<evidence type="ECO:0000313" key="12">
    <source>
        <dbReference type="EMBL" id="RGL07521.1"/>
    </source>
</evidence>
<dbReference type="GO" id="GO:0006089">
    <property type="term" value="P:lactate metabolic process"/>
    <property type="evidence" value="ECO:0007669"/>
    <property type="project" value="TreeGrafter"/>
</dbReference>
<dbReference type="PIRSF" id="PIRSF000102">
    <property type="entry name" value="Lac_mal_DH"/>
    <property type="match status" value="1"/>
</dbReference>
<comment type="subunit">
    <text evidence="7">Homotetramer.</text>
</comment>
<evidence type="ECO:0000256" key="1">
    <source>
        <dbReference type="ARBA" id="ARBA00004843"/>
    </source>
</evidence>
<evidence type="ECO:0000256" key="5">
    <source>
        <dbReference type="ARBA" id="ARBA00023027"/>
    </source>
</evidence>
<evidence type="ECO:0000256" key="6">
    <source>
        <dbReference type="ARBA" id="ARBA00049258"/>
    </source>
</evidence>
<dbReference type="UniPathway" id="UPA00554">
    <property type="reaction ID" value="UER00611"/>
</dbReference>
<evidence type="ECO:0000256" key="4">
    <source>
        <dbReference type="ARBA" id="ARBA00023002"/>
    </source>
</evidence>
<dbReference type="InterPro" id="IPR011304">
    <property type="entry name" value="L-lactate_DH"/>
</dbReference>